<keyword evidence="1" id="KW-0732">Signal</keyword>
<dbReference type="EMBL" id="CP076133">
    <property type="protein sequence ID" value="QWG05267.1"/>
    <property type="molecule type" value="Genomic_DNA"/>
</dbReference>
<protein>
    <recommendedName>
        <fullName evidence="4">TonB C-terminal domain-containing protein</fullName>
    </recommendedName>
</protein>
<sequence>MKTNFLVSFIFFLFLGVFSNTVSAQSINTNRTKFHDLFCESFEMLIFDREEIRDDFSFGIGEELVINVNNLDGFSLNQGMHHLAYKLTYTQTLDEGLKSVHEFSELDFKFPPQGDDFTIFAAMVFDHRFKEGKDYTAKIHFFDKNQPSKYFDIHFKFKIDAKYNLPKLETTSCSLGMDYLATYFSTEGKLPANTNVFQYDKEGPFDIKYYVETISNKTPELNATANIYLVYYGNGANQYSRNFTTFPIGRGIQLNNFQSNMSASYKIGNTSFRAIGKGAYAILTVVNQPSLDKKLMLIDNFYVTDEEWICNNIQFKDNKRKHVNLRENAEPTLFGRRHDYEFLRYLQFYFATLIEDTDYITNEKVSLHYTINEKGDVTDIEVKNCSTPWIAKQLQKIAYGCPKFTPKMVDGVPQASSHELVVPVSMDYE</sequence>
<dbReference type="Proteomes" id="UP000678679">
    <property type="component" value="Chromosome 2"/>
</dbReference>
<name>A0AAX1NDG0_9BACT</name>
<gene>
    <name evidence="2" type="ORF">KMW28_22875</name>
</gene>
<feature type="signal peptide" evidence="1">
    <location>
        <begin position="1"/>
        <end position="24"/>
    </location>
</feature>
<dbReference type="RefSeq" id="WP_169662067.1">
    <property type="nucleotide sequence ID" value="NZ_CP076133.1"/>
</dbReference>
<evidence type="ECO:0000313" key="2">
    <source>
        <dbReference type="EMBL" id="QWG05267.1"/>
    </source>
</evidence>
<dbReference type="KEGG" id="fya:KMW28_22875"/>
<evidence type="ECO:0008006" key="4">
    <source>
        <dbReference type="Google" id="ProtNLM"/>
    </source>
</evidence>
<reference evidence="2 3" key="1">
    <citation type="submission" date="2021-05" db="EMBL/GenBank/DDBJ databases">
        <title>Comparative genomic studies on the polysaccharide-degrading batcterial strains of the Flammeovirga genus.</title>
        <authorList>
            <person name="Zewei F."/>
            <person name="Zheng Z."/>
            <person name="Yu L."/>
            <person name="Ruyue G."/>
            <person name="Yanhong M."/>
            <person name="Yuanyuan C."/>
            <person name="Jingyan G."/>
            <person name="Wenjun H."/>
        </authorList>
    </citation>
    <scope>NUCLEOTIDE SEQUENCE [LARGE SCALE GENOMIC DNA]</scope>
    <source>
        <strain evidence="2 3">NBRC:100898</strain>
    </source>
</reference>
<accession>A0AAX1NDG0</accession>
<evidence type="ECO:0000313" key="3">
    <source>
        <dbReference type="Proteomes" id="UP000678679"/>
    </source>
</evidence>
<organism evidence="2 3">
    <name type="scientific">Flammeovirga yaeyamensis</name>
    <dbReference type="NCBI Taxonomy" id="367791"/>
    <lineage>
        <taxon>Bacteria</taxon>
        <taxon>Pseudomonadati</taxon>
        <taxon>Bacteroidota</taxon>
        <taxon>Cytophagia</taxon>
        <taxon>Cytophagales</taxon>
        <taxon>Flammeovirgaceae</taxon>
        <taxon>Flammeovirga</taxon>
    </lineage>
</organism>
<proteinExistence type="predicted"/>
<keyword evidence="3" id="KW-1185">Reference proteome</keyword>
<dbReference type="SUPFAM" id="SSF74653">
    <property type="entry name" value="TolA/TonB C-terminal domain"/>
    <property type="match status" value="1"/>
</dbReference>
<evidence type="ECO:0000256" key="1">
    <source>
        <dbReference type="SAM" id="SignalP"/>
    </source>
</evidence>
<dbReference type="AlphaFoldDB" id="A0AAX1NDG0"/>
<feature type="chain" id="PRO_5043353968" description="TonB C-terminal domain-containing protein" evidence="1">
    <location>
        <begin position="25"/>
        <end position="429"/>
    </location>
</feature>